<dbReference type="GeneID" id="5894852"/>
<dbReference type="RefSeq" id="XP_001749591.1">
    <property type="nucleotide sequence ID" value="XM_001749539.1"/>
</dbReference>
<dbReference type="Pfam" id="PF00149">
    <property type="entry name" value="Metallophos"/>
    <property type="match status" value="1"/>
</dbReference>
<evidence type="ECO:0000259" key="3">
    <source>
        <dbReference type="Pfam" id="PF00149"/>
    </source>
</evidence>
<accession>A9V9Z9</accession>
<dbReference type="PANTHER" id="PTHR45867:SF3">
    <property type="entry name" value="ACID PHOSPHATASE TYPE 7"/>
    <property type="match status" value="1"/>
</dbReference>
<dbReference type="Gene3D" id="2.60.40.380">
    <property type="entry name" value="Purple acid phosphatase-like, N-terminal"/>
    <property type="match status" value="1"/>
</dbReference>
<evidence type="ECO:0000313" key="6">
    <source>
        <dbReference type="Proteomes" id="UP000001357"/>
    </source>
</evidence>
<evidence type="ECO:0000256" key="1">
    <source>
        <dbReference type="ARBA" id="ARBA00022729"/>
    </source>
</evidence>
<evidence type="ECO:0000256" key="2">
    <source>
        <dbReference type="RuleBase" id="RU361203"/>
    </source>
</evidence>
<dbReference type="Pfam" id="PF16656">
    <property type="entry name" value="Pur_ac_phosph_N"/>
    <property type="match status" value="1"/>
</dbReference>
<keyword evidence="1 2" id="KW-0732">Signal</keyword>
<feature type="domain" description="Purple acid phosphatase N-terminal" evidence="4">
    <location>
        <begin position="24"/>
        <end position="119"/>
    </location>
</feature>
<dbReference type="EMBL" id="CH991572">
    <property type="protein sequence ID" value="EDQ85642.1"/>
    <property type="molecule type" value="Genomic_DNA"/>
</dbReference>
<dbReference type="GO" id="GO:0003993">
    <property type="term" value="F:acid phosphatase activity"/>
    <property type="evidence" value="ECO:0007669"/>
    <property type="project" value="UniProtKB-EC"/>
</dbReference>
<dbReference type="InterPro" id="IPR004843">
    <property type="entry name" value="Calcineurin-like_PHP"/>
</dbReference>
<feature type="chain" id="PRO_5005122281" description="Purple acid phosphatase" evidence="2">
    <location>
        <begin position="21"/>
        <end position="436"/>
    </location>
</feature>
<dbReference type="KEGG" id="mbr:MONBRDRAFT_11688"/>
<dbReference type="AlphaFoldDB" id="A9V9Z9"/>
<gene>
    <name evidence="5" type="ORF">MONBRDRAFT_11688</name>
</gene>
<feature type="domain" description="Calcineurin-like phosphoesterase" evidence="3">
    <location>
        <begin position="235"/>
        <end position="327"/>
    </location>
</feature>
<dbReference type="SUPFAM" id="SSF49363">
    <property type="entry name" value="Purple acid phosphatase, N-terminal domain"/>
    <property type="match status" value="1"/>
</dbReference>
<evidence type="ECO:0000313" key="5">
    <source>
        <dbReference type="EMBL" id="EDQ85642.1"/>
    </source>
</evidence>
<organism evidence="5 6">
    <name type="scientific">Monosiga brevicollis</name>
    <name type="common">Choanoflagellate</name>
    <dbReference type="NCBI Taxonomy" id="81824"/>
    <lineage>
        <taxon>Eukaryota</taxon>
        <taxon>Choanoflagellata</taxon>
        <taxon>Craspedida</taxon>
        <taxon>Salpingoecidae</taxon>
        <taxon>Monosiga</taxon>
    </lineage>
</organism>
<dbReference type="InterPro" id="IPR015914">
    <property type="entry name" value="PAPs_N"/>
</dbReference>
<dbReference type="Proteomes" id="UP000001357">
    <property type="component" value="Unassembled WGS sequence"/>
</dbReference>
<sequence>MGLVGVALLLLGLMVGWVVGLEDPVGIHLQITADPRFSARVMWSLPQTALRAVPPTSCIYGTDPSALDANVSALTSTYTAGGFKGALQQCELVNLQPATRYYYAIVANNVQFRTLHFTTAPELSAPIRAINWADMGIQNPTATSLHTQLAAANDVQNGSYTLIINAGDTSCALSPGTEARVFQFRLNAPHSPGVFGLLPHSCVVPRTDADDYNLEVLDIPNSWVLDRFCFYYSFDYGCVHFVSFSTEHDVSRGSEQWEFVVADLKRAQANRDKVPWIVAFTHHPFYCSSSTEPGRCGPEMDNFLEAFEDVFHQYGVDLFTSGHNHCYERSWPVYQKQPIKTLHRPNATVYVVNGAAGDIEGTQGGWTDNVDWRKDARTIRQAVSIRAAHINANQRSTRTYNLSFLSAPPLATKVLYRGHSDTALDRRVFTGRDEHT</sequence>
<reference evidence="5 6" key="1">
    <citation type="journal article" date="2008" name="Nature">
        <title>The genome of the choanoflagellate Monosiga brevicollis and the origin of metazoans.</title>
        <authorList>
            <consortium name="JGI Sequencing"/>
            <person name="King N."/>
            <person name="Westbrook M.J."/>
            <person name="Young S.L."/>
            <person name="Kuo A."/>
            <person name="Abedin M."/>
            <person name="Chapman J."/>
            <person name="Fairclough S."/>
            <person name="Hellsten U."/>
            <person name="Isogai Y."/>
            <person name="Letunic I."/>
            <person name="Marr M."/>
            <person name="Pincus D."/>
            <person name="Putnam N."/>
            <person name="Rokas A."/>
            <person name="Wright K.J."/>
            <person name="Zuzow R."/>
            <person name="Dirks W."/>
            <person name="Good M."/>
            <person name="Goodstein D."/>
            <person name="Lemons D."/>
            <person name="Li W."/>
            <person name="Lyons J.B."/>
            <person name="Morris A."/>
            <person name="Nichols S."/>
            <person name="Richter D.J."/>
            <person name="Salamov A."/>
            <person name="Bork P."/>
            <person name="Lim W.A."/>
            <person name="Manning G."/>
            <person name="Miller W.T."/>
            <person name="McGinnis W."/>
            <person name="Shapiro H."/>
            <person name="Tjian R."/>
            <person name="Grigoriev I.V."/>
            <person name="Rokhsar D."/>
        </authorList>
    </citation>
    <scope>NUCLEOTIDE SEQUENCE [LARGE SCALE GENOMIC DNA]</scope>
    <source>
        <strain evidence="6">MX1 / ATCC 50154</strain>
    </source>
</reference>
<dbReference type="InterPro" id="IPR029052">
    <property type="entry name" value="Metallo-depent_PP-like"/>
</dbReference>
<name>A9V9Z9_MONBE</name>
<comment type="catalytic activity">
    <reaction evidence="2">
        <text>a phosphate monoester + H2O = an alcohol + phosphate</text>
        <dbReference type="Rhea" id="RHEA:15017"/>
        <dbReference type="ChEBI" id="CHEBI:15377"/>
        <dbReference type="ChEBI" id="CHEBI:30879"/>
        <dbReference type="ChEBI" id="CHEBI:43474"/>
        <dbReference type="ChEBI" id="CHEBI:67140"/>
        <dbReference type="EC" id="3.1.3.2"/>
    </reaction>
</comment>
<protein>
    <recommendedName>
        <fullName evidence="2">Purple acid phosphatase</fullName>
        <ecNumber evidence="2">3.1.3.2</ecNumber>
    </recommendedName>
</protein>
<evidence type="ECO:0000259" key="4">
    <source>
        <dbReference type="Pfam" id="PF16656"/>
    </source>
</evidence>
<dbReference type="EC" id="3.1.3.2" evidence="2"/>
<dbReference type="InterPro" id="IPR008963">
    <property type="entry name" value="Purple_acid_Pase-like_N"/>
</dbReference>
<dbReference type="SUPFAM" id="SSF56300">
    <property type="entry name" value="Metallo-dependent phosphatases"/>
    <property type="match status" value="1"/>
</dbReference>
<keyword evidence="6" id="KW-1185">Reference proteome</keyword>
<feature type="signal peptide" evidence="2">
    <location>
        <begin position="1"/>
        <end position="20"/>
    </location>
</feature>
<dbReference type="GO" id="GO:0046872">
    <property type="term" value="F:metal ion binding"/>
    <property type="evidence" value="ECO:0007669"/>
    <property type="project" value="InterPro"/>
</dbReference>
<dbReference type="OMA" id="GTICKAP"/>
<dbReference type="InParanoid" id="A9V9Z9"/>
<dbReference type="eggNOG" id="KOG1378">
    <property type="taxonomic scope" value="Eukaryota"/>
</dbReference>
<dbReference type="Gene3D" id="3.60.21.10">
    <property type="match status" value="1"/>
</dbReference>
<keyword evidence="2" id="KW-0378">Hydrolase</keyword>
<comment type="similarity">
    <text evidence="2">Belongs to the metallophosphoesterase superfamily. Purple acid phosphatase family.</text>
</comment>
<dbReference type="PANTHER" id="PTHR45867">
    <property type="entry name" value="PURPLE ACID PHOSPHATASE"/>
    <property type="match status" value="1"/>
</dbReference>
<proteinExistence type="inferred from homology"/>